<dbReference type="InterPro" id="IPR013525">
    <property type="entry name" value="ABC2_TM"/>
</dbReference>
<name>A0ABU2H8N4_9ACTN</name>
<evidence type="ECO:0000313" key="9">
    <source>
        <dbReference type="Proteomes" id="UP001250214"/>
    </source>
</evidence>
<keyword evidence="9" id="KW-1185">Reference proteome</keyword>
<keyword evidence="2 6" id="KW-0812">Transmembrane</keyword>
<dbReference type="InterPro" id="IPR047817">
    <property type="entry name" value="ABC2_TM_bact-type"/>
</dbReference>
<keyword evidence="5" id="KW-0046">Antibiotic resistance</keyword>
<dbReference type="PIRSF" id="PIRSF006648">
    <property type="entry name" value="DrrB"/>
    <property type="match status" value="1"/>
</dbReference>
<comment type="caution">
    <text evidence="8">The sequence shown here is derived from an EMBL/GenBank/DDBJ whole genome shotgun (WGS) entry which is preliminary data.</text>
</comment>
<evidence type="ECO:0000259" key="7">
    <source>
        <dbReference type="PROSITE" id="PS51012"/>
    </source>
</evidence>
<protein>
    <recommendedName>
        <fullName evidence="6">Transport permease protein</fullName>
    </recommendedName>
</protein>
<evidence type="ECO:0000313" key="8">
    <source>
        <dbReference type="EMBL" id="MDS1271661.1"/>
    </source>
</evidence>
<evidence type="ECO:0000256" key="2">
    <source>
        <dbReference type="ARBA" id="ARBA00022692"/>
    </source>
</evidence>
<comment type="similarity">
    <text evidence="6">Belongs to the ABC-2 integral membrane protein family.</text>
</comment>
<dbReference type="Proteomes" id="UP001250214">
    <property type="component" value="Unassembled WGS sequence"/>
</dbReference>
<comment type="subcellular location">
    <subcellularLocation>
        <location evidence="6">Cell membrane</location>
        <topology evidence="6">Multi-pass membrane protein</topology>
    </subcellularLocation>
    <subcellularLocation>
        <location evidence="1">Membrane</location>
        <topology evidence="1">Multi-pass membrane protein</topology>
    </subcellularLocation>
</comment>
<feature type="transmembrane region" description="Helical" evidence="6">
    <location>
        <begin position="250"/>
        <end position="270"/>
    </location>
</feature>
<dbReference type="PANTHER" id="PTHR43229:SF2">
    <property type="entry name" value="NODULATION PROTEIN J"/>
    <property type="match status" value="1"/>
</dbReference>
<dbReference type="InterPro" id="IPR000412">
    <property type="entry name" value="ABC_2_transport"/>
</dbReference>
<keyword evidence="4 6" id="KW-0472">Membrane</keyword>
<dbReference type="EMBL" id="JAVLVT010000006">
    <property type="protein sequence ID" value="MDS1271661.1"/>
    <property type="molecule type" value="Genomic_DNA"/>
</dbReference>
<dbReference type="PROSITE" id="PS51012">
    <property type="entry name" value="ABC_TM2"/>
    <property type="match status" value="1"/>
</dbReference>
<evidence type="ECO:0000256" key="6">
    <source>
        <dbReference type="RuleBase" id="RU361157"/>
    </source>
</evidence>
<dbReference type="InterPro" id="IPR051784">
    <property type="entry name" value="Nod_factor_ABC_transporter"/>
</dbReference>
<keyword evidence="6" id="KW-0813">Transport</keyword>
<gene>
    <name evidence="8" type="ORF">RIF23_15305</name>
</gene>
<dbReference type="RefSeq" id="WP_310913204.1">
    <property type="nucleotide sequence ID" value="NZ_JAVLVT010000006.1"/>
</dbReference>
<feature type="transmembrane region" description="Helical" evidence="6">
    <location>
        <begin position="127"/>
        <end position="146"/>
    </location>
</feature>
<evidence type="ECO:0000256" key="4">
    <source>
        <dbReference type="ARBA" id="ARBA00023136"/>
    </source>
</evidence>
<feature type="transmembrane region" description="Helical" evidence="6">
    <location>
        <begin position="185"/>
        <end position="206"/>
    </location>
</feature>
<evidence type="ECO:0000256" key="1">
    <source>
        <dbReference type="ARBA" id="ARBA00004141"/>
    </source>
</evidence>
<feature type="transmembrane region" description="Helical" evidence="6">
    <location>
        <begin position="43"/>
        <end position="63"/>
    </location>
</feature>
<organism evidence="8 9">
    <name type="scientific">Lipingzhangella rawalii</name>
    <dbReference type="NCBI Taxonomy" id="2055835"/>
    <lineage>
        <taxon>Bacteria</taxon>
        <taxon>Bacillati</taxon>
        <taxon>Actinomycetota</taxon>
        <taxon>Actinomycetes</taxon>
        <taxon>Streptosporangiales</taxon>
        <taxon>Nocardiopsidaceae</taxon>
        <taxon>Lipingzhangella</taxon>
    </lineage>
</organism>
<keyword evidence="6" id="KW-1003">Cell membrane</keyword>
<keyword evidence="3 6" id="KW-1133">Transmembrane helix</keyword>
<dbReference type="Pfam" id="PF01061">
    <property type="entry name" value="ABC2_membrane"/>
    <property type="match status" value="1"/>
</dbReference>
<dbReference type="PANTHER" id="PTHR43229">
    <property type="entry name" value="NODULATION PROTEIN J"/>
    <property type="match status" value="1"/>
</dbReference>
<feature type="transmembrane region" description="Helical" evidence="6">
    <location>
        <begin position="75"/>
        <end position="97"/>
    </location>
</feature>
<reference evidence="9" key="1">
    <citation type="submission" date="2023-07" db="EMBL/GenBank/DDBJ databases">
        <title>Novel species in the genus Lipingzhangella isolated from Sambhar Salt Lake.</title>
        <authorList>
            <person name="Jiya N."/>
            <person name="Kajale S."/>
            <person name="Sharma A."/>
        </authorList>
    </citation>
    <scope>NUCLEOTIDE SEQUENCE [LARGE SCALE GENOMIC DNA]</scope>
    <source>
        <strain evidence="9">LS1_29</strain>
    </source>
</reference>
<evidence type="ECO:0000256" key="5">
    <source>
        <dbReference type="ARBA" id="ARBA00023251"/>
    </source>
</evidence>
<feature type="transmembrane region" description="Helical" evidence="6">
    <location>
        <begin position="152"/>
        <end position="178"/>
    </location>
</feature>
<evidence type="ECO:0000256" key="3">
    <source>
        <dbReference type="ARBA" id="ARBA00022989"/>
    </source>
</evidence>
<accession>A0ABU2H8N4</accession>
<feature type="domain" description="ABC transmembrane type-2" evidence="7">
    <location>
        <begin position="40"/>
        <end position="275"/>
    </location>
</feature>
<proteinExistence type="inferred from homology"/>
<sequence>MSTPTTPRPETAERGTVRTFLADTRTIARRSLIHIPRAPEEPILALVIPVMLLLLFGTVFGEVMAPPTATTYMEFLLPGILVMVMMYGVAGTATGIARDVSREVMDRFRSMPMSAAAILSGRACTDLVRGAVELAVLLLGGLMLGWRWEGGIAAPAAAIGLLLLFRFAMIWVGILLGLLAPGPDAVGLVVYPLAFPLSVLSTTFLAPQSMPDWLVPIAEWSPISAVVEAVRELFGNPTVGGESWAAQHPLFLAVAAPLALVAVCAPLAIYRFRRLTT</sequence>